<gene>
    <name evidence="3" type="ORF">CAAN4_E02652</name>
</gene>
<feature type="transmembrane region" description="Helical" evidence="1">
    <location>
        <begin position="171"/>
        <end position="190"/>
    </location>
</feature>
<dbReference type="InterPro" id="IPR037119">
    <property type="entry name" value="Haem_oxidase_HugZ-like_sf"/>
</dbReference>
<feature type="transmembrane region" description="Helical" evidence="1">
    <location>
        <begin position="202"/>
        <end position="220"/>
    </location>
</feature>
<reference evidence="3 4" key="1">
    <citation type="submission" date="2024-01" db="EMBL/GenBank/DDBJ databases">
        <authorList>
            <consortium name="Genoscope - CEA"/>
            <person name="William W."/>
        </authorList>
    </citation>
    <scope>NUCLEOTIDE SEQUENCE [LARGE SCALE GENOMIC DNA]</scope>
    <source>
        <strain evidence="3 4">29B2s-10</strain>
    </source>
</reference>
<feature type="transmembrane region" description="Helical" evidence="1">
    <location>
        <begin position="146"/>
        <end position="164"/>
    </location>
</feature>
<dbReference type="EMBL" id="OZ004257">
    <property type="protein sequence ID" value="CAK7906841.1"/>
    <property type="molecule type" value="Genomic_DNA"/>
</dbReference>
<dbReference type="Pfam" id="PF10615">
    <property type="entry name" value="DUF2470"/>
    <property type="match status" value="1"/>
</dbReference>
<keyword evidence="1" id="KW-1133">Transmembrane helix</keyword>
<evidence type="ECO:0000313" key="4">
    <source>
        <dbReference type="Proteomes" id="UP001497600"/>
    </source>
</evidence>
<dbReference type="PANTHER" id="PTHR37783:SF1">
    <property type="entry name" value="MEMBRANE PROTEIN, PUTATIVE (AFU_ORTHOLOGUE AFUA_1G04315)-RELATED"/>
    <property type="match status" value="1"/>
</dbReference>
<sequence length="226" mass="25868">MSDPSARITSHMNKSHQLAVIDYLVVYGQVPLGAFDRESVILSEINTKWFTIEYKDKSLKKKTIKINWSDAKEDEDIVVSEYANIKGKLVSMAKYAAAKQGYSHQQITKVLGPDSKSILLYFFSAALVYSSYDLAGFKSLFVNDRVFSIVSQYFPSFVWSILNFTGKNSKYILGGLVSIHLIEIISFTIPQTRKYRVPLASRLSWIFMHIFEGFFVILRFKSLIEK</sequence>
<dbReference type="Gene3D" id="3.20.180.10">
    <property type="entry name" value="PNP-oxidase-like"/>
    <property type="match status" value="1"/>
</dbReference>
<accession>A0ABP0EEU3</accession>
<proteinExistence type="predicted"/>
<organism evidence="3 4">
    <name type="scientific">[Candida] anglica</name>
    <dbReference type="NCBI Taxonomy" id="148631"/>
    <lineage>
        <taxon>Eukaryota</taxon>
        <taxon>Fungi</taxon>
        <taxon>Dikarya</taxon>
        <taxon>Ascomycota</taxon>
        <taxon>Saccharomycotina</taxon>
        <taxon>Pichiomycetes</taxon>
        <taxon>Debaryomycetaceae</taxon>
        <taxon>Kurtzmaniella</taxon>
    </lineage>
</organism>
<keyword evidence="1" id="KW-0472">Membrane</keyword>
<evidence type="ECO:0000256" key="1">
    <source>
        <dbReference type="SAM" id="Phobius"/>
    </source>
</evidence>
<name>A0ABP0EEU3_9ASCO</name>
<feature type="transmembrane region" description="Helical" evidence="1">
    <location>
        <begin position="118"/>
        <end position="140"/>
    </location>
</feature>
<dbReference type="Proteomes" id="UP001497600">
    <property type="component" value="Chromosome E"/>
</dbReference>
<keyword evidence="1" id="KW-0812">Transmembrane</keyword>
<evidence type="ECO:0000259" key="2">
    <source>
        <dbReference type="Pfam" id="PF10615"/>
    </source>
</evidence>
<keyword evidence="4" id="KW-1185">Reference proteome</keyword>
<evidence type="ECO:0000313" key="3">
    <source>
        <dbReference type="EMBL" id="CAK7906841.1"/>
    </source>
</evidence>
<dbReference type="InterPro" id="IPR019595">
    <property type="entry name" value="DUF2470"/>
</dbReference>
<protein>
    <recommendedName>
        <fullName evidence="2">DUF2470 domain-containing protein</fullName>
    </recommendedName>
</protein>
<dbReference type="PANTHER" id="PTHR37783">
    <property type="entry name" value="MEMBRANE PROTEIN, PUTATIVE (AFU_ORTHOLOGUE AFUA_1G04315)-RELATED"/>
    <property type="match status" value="1"/>
</dbReference>
<feature type="domain" description="DUF2470" evidence="2">
    <location>
        <begin position="5"/>
        <end position="92"/>
    </location>
</feature>